<dbReference type="PANTHER" id="PTHR10063:SF0">
    <property type="entry name" value="TUBERIN"/>
    <property type="match status" value="1"/>
</dbReference>
<evidence type="ECO:0000256" key="1">
    <source>
        <dbReference type="ARBA" id="ARBA00022468"/>
    </source>
</evidence>
<dbReference type="GO" id="GO:0033596">
    <property type="term" value="C:TSC1-TSC2 complex"/>
    <property type="evidence" value="ECO:0007669"/>
    <property type="project" value="TreeGrafter"/>
</dbReference>
<dbReference type="Gene3D" id="3.40.50.11210">
    <property type="entry name" value="Rap/Ran-GAP"/>
    <property type="match status" value="1"/>
</dbReference>
<accession>A0AAD9IA71</accession>
<evidence type="ECO:0000313" key="5">
    <source>
        <dbReference type="Proteomes" id="UP001217918"/>
    </source>
</evidence>
<dbReference type="GO" id="GO:0032007">
    <property type="term" value="P:negative regulation of TOR signaling"/>
    <property type="evidence" value="ECO:0007669"/>
    <property type="project" value="TreeGrafter"/>
</dbReference>
<organism evidence="4 5">
    <name type="scientific">Phyllachora maydis</name>
    <dbReference type="NCBI Taxonomy" id="1825666"/>
    <lineage>
        <taxon>Eukaryota</taxon>
        <taxon>Fungi</taxon>
        <taxon>Dikarya</taxon>
        <taxon>Ascomycota</taxon>
        <taxon>Pezizomycotina</taxon>
        <taxon>Sordariomycetes</taxon>
        <taxon>Sordariomycetidae</taxon>
        <taxon>Phyllachorales</taxon>
        <taxon>Phyllachoraceae</taxon>
        <taxon>Phyllachora</taxon>
    </lineage>
</organism>
<dbReference type="InterPro" id="IPR018515">
    <property type="entry name" value="Tuberin-type_domain"/>
</dbReference>
<dbReference type="AlphaFoldDB" id="A0AAD9IA71"/>
<name>A0AAD9IA71_9PEZI</name>
<comment type="caution">
    <text evidence="4">The sequence shown here is derived from an EMBL/GenBank/DDBJ whole genome shotgun (WGS) entry which is preliminary data.</text>
</comment>
<feature type="region of interest" description="Disordered" evidence="2">
    <location>
        <begin position="698"/>
        <end position="765"/>
    </location>
</feature>
<dbReference type="GO" id="GO:0005634">
    <property type="term" value="C:nucleus"/>
    <property type="evidence" value="ECO:0007669"/>
    <property type="project" value="InterPro"/>
</dbReference>
<dbReference type="EMBL" id="JAQQPM010000007">
    <property type="protein sequence ID" value="KAK2073708.1"/>
    <property type="molecule type" value="Genomic_DNA"/>
</dbReference>
<proteinExistence type="predicted"/>
<keyword evidence="5" id="KW-1185">Reference proteome</keyword>
<dbReference type="GO" id="GO:0005096">
    <property type="term" value="F:GTPase activator activity"/>
    <property type="evidence" value="ECO:0007669"/>
    <property type="project" value="UniProtKB-KW"/>
</dbReference>
<dbReference type="PROSITE" id="PS50085">
    <property type="entry name" value="RAPGAP"/>
    <property type="match status" value="1"/>
</dbReference>
<feature type="domain" description="Rap-GAP" evidence="3">
    <location>
        <begin position="427"/>
        <end position="672"/>
    </location>
</feature>
<dbReference type="Proteomes" id="UP001217918">
    <property type="component" value="Unassembled WGS sequence"/>
</dbReference>
<protein>
    <recommendedName>
        <fullName evidence="3">Rap-GAP domain-containing protein</fullName>
    </recommendedName>
</protein>
<feature type="compositionally biased region" description="Polar residues" evidence="2">
    <location>
        <begin position="730"/>
        <end position="765"/>
    </location>
</feature>
<dbReference type="GO" id="GO:0051056">
    <property type="term" value="P:regulation of small GTPase mediated signal transduction"/>
    <property type="evidence" value="ECO:0007669"/>
    <property type="project" value="InterPro"/>
</dbReference>
<dbReference type="Pfam" id="PF02145">
    <property type="entry name" value="Rap_GAP"/>
    <property type="match status" value="1"/>
</dbReference>
<evidence type="ECO:0000313" key="4">
    <source>
        <dbReference type="EMBL" id="KAK2073708.1"/>
    </source>
</evidence>
<dbReference type="InterPro" id="IPR000331">
    <property type="entry name" value="Rap/Ran_GAP_dom"/>
</dbReference>
<dbReference type="PANTHER" id="PTHR10063">
    <property type="entry name" value="TUBERIN"/>
    <property type="match status" value="1"/>
</dbReference>
<feature type="region of interest" description="Disordered" evidence="2">
    <location>
        <begin position="212"/>
        <end position="232"/>
    </location>
</feature>
<dbReference type="FunFam" id="3.40.50.11210:FF:000007">
    <property type="entry name" value="Tuberous sclerosis 2"/>
    <property type="match status" value="1"/>
</dbReference>
<dbReference type="Pfam" id="PF03542">
    <property type="entry name" value="Tuberin"/>
    <property type="match status" value="1"/>
</dbReference>
<reference evidence="4" key="1">
    <citation type="journal article" date="2023" name="Mol. Plant Microbe Interact.">
        <title>Elucidating the Obligate Nature and Biological Capacity of an Invasive Fungal Corn Pathogen.</title>
        <authorList>
            <person name="MacCready J.S."/>
            <person name="Roggenkamp E.M."/>
            <person name="Gdanetz K."/>
            <person name="Chilvers M.I."/>
        </authorList>
    </citation>
    <scope>NUCLEOTIDE SEQUENCE</scope>
    <source>
        <strain evidence="4">PM02</strain>
    </source>
</reference>
<evidence type="ECO:0000256" key="2">
    <source>
        <dbReference type="SAM" id="MobiDB-lite"/>
    </source>
</evidence>
<dbReference type="InterPro" id="IPR027107">
    <property type="entry name" value="Tuberin/Ral-act_asu"/>
</dbReference>
<feature type="compositionally biased region" description="Gly residues" evidence="2">
    <location>
        <begin position="699"/>
        <end position="708"/>
    </location>
</feature>
<dbReference type="InterPro" id="IPR035974">
    <property type="entry name" value="Rap/Ran-GAP_sf"/>
</dbReference>
<dbReference type="SUPFAM" id="SSF111347">
    <property type="entry name" value="Rap/Ran-GAP"/>
    <property type="match status" value="1"/>
</dbReference>
<keyword evidence="1" id="KW-0343">GTPase activation</keyword>
<sequence length="788" mass="87297">MGQDDGNDGKKILDMGSWLAAVTSLLHKGCDWEVYSFILVHLPAQLSNHTVFRNSVAQIQELRRKICEMIRINHVQEPPHASGLRRSDVANCLFYSLTMILSYHQFFQKNDEDEMVRTFMQGISDKTAKTCIHALSVCCHELPLSTSKSLVTILQKMSQVITQPFVAMHILEFLACLGRLHGLYSNFREDEFRIVFGICVRYLQYVRDKKRPSRTSHYSEPPTPVGGIADAGSQQASADDLPQYVYALAYHVITFWFLAVKVPDRPNHIAWIAKNLFTDVDGTPTNEEQAQITIDFMQRVAYSNVNDSLPDPLFKEEFYGEILKKSWIIGSSIVTIKQAKESAWAEVTRRSASGMSVFSVQSKITPVPAHQVTDGSDIGTRDGQNCVENTIYPSNLLLQLFAPVPQVLDPMSRPVPLPDDAAVDRAIRLFDHNSTVDGHKIGVTYIGEGQTKEAEILANRVGSPDYHDFLRGLGTLTRLKGATINTQGLDREYDSDGLYTFCWRDRVTEIVFHVTTQMPTNMERDPQCIGKKRHIGNDFVNIIFNDSGHVFEFDTFPSEFNYVNIVITPSPRHSFVAARKAAKSQQGGEEEVPLAFFTVQVMSKPGFPEISPAAEPKLVSLKALPGFVRLLGLNASVFSHVWANREGGEYISSWRNRLREINRLRERYGPKVVLGPCPPLNGTGAPVPGLGAGASAATGYGGAQGQGQAGQQQAAGTMDPLKGPPGSARDSISSMRRSSVATYYTTGSTDPSTNRSSILSTTTTENTEIKPMTSAENLVDTVDFSRWA</sequence>
<evidence type="ECO:0000259" key="3">
    <source>
        <dbReference type="PROSITE" id="PS50085"/>
    </source>
</evidence>
<gene>
    <name evidence="4" type="ORF">P8C59_007966</name>
</gene>